<feature type="transmembrane region" description="Helical" evidence="2">
    <location>
        <begin position="47"/>
        <end position="68"/>
    </location>
</feature>
<gene>
    <name evidence="3" type="ORF">EPA93_18525</name>
</gene>
<sequence>MFGIDPNIIAIFCVVFIGLGIFNIFSGLKKLRIARAQGQKTTWYKQLSILTGAEYILLAIAFLVSLSFSYHWLPSSWNGIITPFYLVVLFSSAILAGIVIFQSINSRQRRRATQGVQTTPQNIVSSPDEMTPEQRAAYRQRRRERRQKAATARRRRTGRVQR</sequence>
<reference evidence="3 4" key="1">
    <citation type="submission" date="2019-01" db="EMBL/GenBank/DDBJ databases">
        <title>Ktedonosporobacter rubrisoli SCAWS-G2.</title>
        <authorList>
            <person name="Huang Y."/>
            <person name="Yan B."/>
        </authorList>
    </citation>
    <scope>NUCLEOTIDE SEQUENCE [LARGE SCALE GENOMIC DNA]</scope>
    <source>
        <strain evidence="3 4">SCAWS-G2</strain>
    </source>
</reference>
<dbReference type="EMBL" id="CP035758">
    <property type="protein sequence ID" value="QBD77879.1"/>
    <property type="molecule type" value="Genomic_DNA"/>
</dbReference>
<feature type="compositionally biased region" description="Basic residues" evidence="1">
    <location>
        <begin position="138"/>
        <end position="162"/>
    </location>
</feature>
<organism evidence="3 4">
    <name type="scientific">Ktedonosporobacter rubrisoli</name>
    <dbReference type="NCBI Taxonomy" id="2509675"/>
    <lineage>
        <taxon>Bacteria</taxon>
        <taxon>Bacillati</taxon>
        <taxon>Chloroflexota</taxon>
        <taxon>Ktedonobacteria</taxon>
        <taxon>Ktedonobacterales</taxon>
        <taxon>Ktedonosporobacteraceae</taxon>
        <taxon>Ktedonosporobacter</taxon>
    </lineage>
</organism>
<keyword evidence="2" id="KW-0472">Membrane</keyword>
<feature type="transmembrane region" description="Helical" evidence="2">
    <location>
        <begin position="80"/>
        <end position="101"/>
    </location>
</feature>
<protein>
    <submittedName>
        <fullName evidence="3">Uncharacterized protein</fullName>
    </submittedName>
</protein>
<accession>A0A4P6JR08</accession>
<name>A0A4P6JR08_KTERU</name>
<dbReference type="KEGG" id="kbs:EPA93_18525"/>
<dbReference type="RefSeq" id="WP_129888932.1">
    <property type="nucleotide sequence ID" value="NZ_CP035758.1"/>
</dbReference>
<evidence type="ECO:0000256" key="1">
    <source>
        <dbReference type="SAM" id="MobiDB-lite"/>
    </source>
</evidence>
<dbReference type="OrthoDB" id="166687at2"/>
<keyword evidence="2" id="KW-1133">Transmembrane helix</keyword>
<feature type="compositionally biased region" description="Polar residues" evidence="1">
    <location>
        <begin position="114"/>
        <end position="125"/>
    </location>
</feature>
<evidence type="ECO:0000256" key="2">
    <source>
        <dbReference type="SAM" id="Phobius"/>
    </source>
</evidence>
<keyword evidence="2" id="KW-0812">Transmembrane</keyword>
<evidence type="ECO:0000313" key="3">
    <source>
        <dbReference type="EMBL" id="QBD77879.1"/>
    </source>
</evidence>
<feature type="region of interest" description="Disordered" evidence="1">
    <location>
        <begin position="111"/>
        <end position="162"/>
    </location>
</feature>
<dbReference type="AlphaFoldDB" id="A0A4P6JR08"/>
<dbReference type="Proteomes" id="UP000290365">
    <property type="component" value="Chromosome"/>
</dbReference>
<proteinExistence type="predicted"/>
<keyword evidence="4" id="KW-1185">Reference proteome</keyword>
<feature type="transmembrane region" description="Helical" evidence="2">
    <location>
        <begin position="6"/>
        <end position="26"/>
    </location>
</feature>
<evidence type="ECO:0000313" key="4">
    <source>
        <dbReference type="Proteomes" id="UP000290365"/>
    </source>
</evidence>